<feature type="compositionally biased region" description="Basic and acidic residues" evidence="1">
    <location>
        <begin position="280"/>
        <end position="291"/>
    </location>
</feature>
<dbReference type="Gene3D" id="3.40.50.410">
    <property type="entry name" value="von Willebrand factor, type A domain"/>
    <property type="match status" value="1"/>
</dbReference>
<dbReference type="SUPFAM" id="SSF53300">
    <property type="entry name" value="vWA-like"/>
    <property type="match status" value="1"/>
</dbReference>
<organism evidence="3 4">
    <name type="scientific">Planococcus lenghuensis</name>
    <dbReference type="NCBI Taxonomy" id="2213202"/>
    <lineage>
        <taxon>Bacteria</taxon>
        <taxon>Bacillati</taxon>
        <taxon>Bacillota</taxon>
        <taxon>Bacilli</taxon>
        <taxon>Bacillales</taxon>
        <taxon>Caryophanaceae</taxon>
        <taxon>Planococcus</taxon>
    </lineage>
</organism>
<evidence type="ECO:0000259" key="2">
    <source>
        <dbReference type="SMART" id="SM00327"/>
    </source>
</evidence>
<feature type="region of interest" description="Disordered" evidence="1">
    <location>
        <begin position="225"/>
        <end position="249"/>
    </location>
</feature>
<protein>
    <submittedName>
        <fullName evidence="3">VWA domain-containing protein</fullName>
    </submittedName>
</protein>
<feature type="compositionally biased region" description="Basic and acidic residues" evidence="1">
    <location>
        <begin position="298"/>
        <end position="334"/>
    </location>
</feature>
<evidence type="ECO:0000313" key="3">
    <source>
        <dbReference type="EMBL" id="AQQ53504.1"/>
    </source>
</evidence>
<proteinExistence type="predicted"/>
<name>A0A1Q2KZF1_9BACL</name>
<dbReference type="SMART" id="SM00327">
    <property type="entry name" value="VWA"/>
    <property type="match status" value="1"/>
</dbReference>
<keyword evidence="4" id="KW-1185">Reference proteome</keyword>
<reference evidence="3 4" key="1">
    <citation type="submission" date="2017-02" db="EMBL/GenBank/DDBJ databases">
        <title>The complete genomic sequence of a novel cold adapted crude oil-degrading bacterium Planococcus qaidamina Y42.</title>
        <authorList>
            <person name="Yang R."/>
        </authorList>
    </citation>
    <scope>NUCLEOTIDE SEQUENCE [LARGE SCALE GENOMIC DNA]</scope>
    <source>
        <strain evidence="3 4">Y42</strain>
    </source>
</reference>
<dbReference type="InterPro" id="IPR036465">
    <property type="entry name" value="vWFA_dom_sf"/>
</dbReference>
<sequence length="616" mass="70541">MASVNRFIQFNNETVDAALLNRLETLARALADAPYLQLTMRKLLELRPTESAVSISVFWKHRNPETVRNGYLSDVYLLAAGYWRHFSLDAWQTFSAKRSPLPELRTQLLLCAEEFRLSEKIRKQRPGTNSMFDLRESVYAEFHSQQYAINRQKGFHADALLNAAYLALRDGRPDGNTLDDMLFNQWTGMYDAASTRDAGRIVDAMMDRIEFLFQSDMIHTYYTFGDPPEKLPKPREHKGAETENEVEEKLETVEEWFQAWHREMESESDQALEFELERGDSAEATGGREEEGGAEVHSTARGESEGEHKESGEATDRKTGTQEKKAGKSFGREHENVVYEEQRIQADSATRPAAEQVRLRQEPHVRALLKELRKRMQQKEQSARVNLMSGRLSKKLTGIATEDRPKPFYRKSAPSGKLDAVFGLLVDGSASMIDKLEETKQAVLLFHDVLRKLDIPHEIVLFYEDAFEADEDRQPNRFEWIHRFEDGVADHATSIFSLDAHEDNRDGFAIRWMMGRMQKRQEKHKFLLVFSDGEPSAYNYAQNGIVDTASAVTDANKAGIEVLHLFLNTENVTEEQAELFRTMYGNRSVSAGSLEQFTEQTLRLLKRTLHLVVQSG</sequence>
<feature type="region of interest" description="Disordered" evidence="1">
    <location>
        <begin position="280"/>
        <end position="334"/>
    </location>
</feature>
<evidence type="ECO:0000256" key="1">
    <source>
        <dbReference type="SAM" id="MobiDB-lite"/>
    </source>
</evidence>
<dbReference type="InterPro" id="IPR051928">
    <property type="entry name" value="NorD/CobT"/>
</dbReference>
<gene>
    <name evidence="3" type="ORF">B0X71_10750</name>
</gene>
<dbReference type="InterPro" id="IPR002035">
    <property type="entry name" value="VWF_A"/>
</dbReference>
<accession>A0A1Q2KZF1</accession>
<dbReference type="AlphaFoldDB" id="A0A1Q2KZF1"/>
<feature type="domain" description="VWFA" evidence="2">
    <location>
        <begin position="419"/>
        <end position="603"/>
    </location>
</feature>
<evidence type="ECO:0000313" key="4">
    <source>
        <dbReference type="Proteomes" id="UP000188184"/>
    </source>
</evidence>
<dbReference type="KEGG" id="pmar:B0X71_10750"/>
<dbReference type="CDD" id="cd01454">
    <property type="entry name" value="vWA_norD_type"/>
    <property type="match status" value="1"/>
</dbReference>
<dbReference type="Proteomes" id="UP000188184">
    <property type="component" value="Chromosome"/>
</dbReference>
<dbReference type="RefSeq" id="WP_077589401.1">
    <property type="nucleotide sequence ID" value="NZ_CP019640.1"/>
</dbReference>
<feature type="compositionally biased region" description="Basic and acidic residues" evidence="1">
    <location>
        <begin position="227"/>
        <end position="249"/>
    </location>
</feature>
<dbReference type="PANTHER" id="PTHR41248:SF1">
    <property type="entry name" value="NORD PROTEIN"/>
    <property type="match status" value="1"/>
</dbReference>
<dbReference type="OrthoDB" id="2370292at2"/>
<dbReference type="EMBL" id="CP019640">
    <property type="protein sequence ID" value="AQQ53504.1"/>
    <property type="molecule type" value="Genomic_DNA"/>
</dbReference>
<dbReference type="PANTHER" id="PTHR41248">
    <property type="entry name" value="NORD PROTEIN"/>
    <property type="match status" value="1"/>
</dbReference>